<dbReference type="PANTHER" id="PTHR32322:SF9">
    <property type="entry name" value="AMINO-ACID METABOLITE EFFLUX PUMP-RELATED"/>
    <property type="match status" value="1"/>
</dbReference>
<dbReference type="RefSeq" id="WP_377212152.1">
    <property type="nucleotide sequence ID" value="NZ_JBHTJV010000005.1"/>
</dbReference>
<keyword evidence="3 5" id="KW-1133">Transmembrane helix</keyword>
<proteinExistence type="predicted"/>
<dbReference type="Proteomes" id="UP001597101">
    <property type="component" value="Unassembled WGS sequence"/>
</dbReference>
<keyword evidence="8" id="KW-1185">Reference proteome</keyword>
<dbReference type="Pfam" id="PF00892">
    <property type="entry name" value="EamA"/>
    <property type="match status" value="2"/>
</dbReference>
<feature type="transmembrane region" description="Helical" evidence="5">
    <location>
        <begin position="278"/>
        <end position="294"/>
    </location>
</feature>
<feature type="transmembrane region" description="Helical" evidence="5">
    <location>
        <begin position="131"/>
        <end position="148"/>
    </location>
</feature>
<evidence type="ECO:0000313" key="7">
    <source>
        <dbReference type="EMBL" id="MFD0916293.1"/>
    </source>
</evidence>
<organism evidence="7 8">
    <name type="scientific">Pseudahrensia aquimaris</name>
    <dbReference type="NCBI Taxonomy" id="744461"/>
    <lineage>
        <taxon>Bacteria</taxon>
        <taxon>Pseudomonadati</taxon>
        <taxon>Pseudomonadota</taxon>
        <taxon>Alphaproteobacteria</taxon>
        <taxon>Hyphomicrobiales</taxon>
        <taxon>Ahrensiaceae</taxon>
        <taxon>Pseudahrensia</taxon>
    </lineage>
</organism>
<feature type="domain" description="EamA" evidence="6">
    <location>
        <begin position="161"/>
        <end position="294"/>
    </location>
</feature>
<dbReference type="PANTHER" id="PTHR32322">
    <property type="entry name" value="INNER MEMBRANE TRANSPORTER"/>
    <property type="match status" value="1"/>
</dbReference>
<dbReference type="InterPro" id="IPR037185">
    <property type="entry name" value="EmrE-like"/>
</dbReference>
<evidence type="ECO:0000256" key="2">
    <source>
        <dbReference type="ARBA" id="ARBA00022692"/>
    </source>
</evidence>
<evidence type="ECO:0000313" key="8">
    <source>
        <dbReference type="Proteomes" id="UP001597101"/>
    </source>
</evidence>
<comment type="subcellular location">
    <subcellularLocation>
        <location evidence="1">Membrane</location>
        <topology evidence="1">Multi-pass membrane protein</topology>
    </subcellularLocation>
</comment>
<evidence type="ECO:0000256" key="4">
    <source>
        <dbReference type="ARBA" id="ARBA00023136"/>
    </source>
</evidence>
<dbReference type="EMBL" id="JBHTJV010000005">
    <property type="protein sequence ID" value="MFD0916293.1"/>
    <property type="molecule type" value="Genomic_DNA"/>
</dbReference>
<dbReference type="InterPro" id="IPR000620">
    <property type="entry name" value="EamA_dom"/>
</dbReference>
<evidence type="ECO:0000256" key="3">
    <source>
        <dbReference type="ARBA" id="ARBA00022989"/>
    </source>
</evidence>
<dbReference type="SUPFAM" id="SSF103481">
    <property type="entry name" value="Multidrug resistance efflux transporter EmrE"/>
    <property type="match status" value="2"/>
</dbReference>
<evidence type="ECO:0000256" key="1">
    <source>
        <dbReference type="ARBA" id="ARBA00004141"/>
    </source>
</evidence>
<comment type="caution">
    <text evidence="7">The sequence shown here is derived from an EMBL/GenBank/DDBJ whole genome shotgun (WGS) entry which is preliminary data.</text>
</comment>
<feature type="transmembrane region" description="Helical" evidence="5">
    <location>
        <begin position="42"/>
        <end position="61"/>
    </location>
</feature>
<feature type="transmembrane region" description="Helical" evidence="5">
    <location>
        <begin position="220"/>
        <end position="241"/>
    </location>
</feature>
<feature type="domain" description="EamA" evidence="6">
    <location>
        <begin position="17"/>
        <end position="146"/>
    </location>
</feature>
<feature type="transmembrane region" description="Helical" evidence="5">
    <location>
        <begin position="253"/>
        <end position="272"/>
    </location>
</feature>
<reference evidence="8" key="1">
    <citation type="journal article" date="2019" name="Int. J. Syst. Evol. Microbiol.">
        <title>The Global Catalogue of Microorganisms (GCM) 10K type strain sequencing project: providing services to taxonomists for standard genome sequencing and annotation.</title>
        <authorList>
            <consortium name="The Broad Institute Genomics Platform"/>
            <consortium name="The Broad Institute Genome Sequencing Center for Infectious Disease"/>
            <person name="Wu L."/>
            <person name="Ma J."/>
        </authorList>
    </citation>
    <scope>NUCLEOTIDE SEQUENCE [LARGE SCALE GENOMIC DNA]</scope>
    <source>
        <strain evidence="8">CCUG 60023</strain>
    </source>
</reference>
<sequence>MTPSASSPAMNLKTWSLLALLAFIWGGSFLFARIAVLEVPPLTLVFFRVAIAAVALHIYLASRGQRLSGSGGLWLAFAGMGLLNNIIPFSLIFYGQQEIGAGLAAIINAMTPIWTLLIAHRFTADEHLSTSKIVGIVLGFTGVAALIGPDAIGGLSGSTLAQIAVLGATISYGCAGVFGKRFAAVSPVQTATGQLTLSSLIMLPIAAFADRFWFLDLPSLPAILSILALALVCTAFAYILFFRILASSGAVNISLVTLLVPVSAIILGAIVLGETLKPMQFAGMAFILLGLIIIDGRTIRRYT</sequence>
<keyword evidence="4 5" id="KW-0472">Membrane</keyword>
<name>A0ABW3FFN7_9HYPH</name>
<feature type="transmembrane region" description="Helical" evidence="5">
    <location>
        <begin position="99"/>
        <end position="119"/>
    </location>
</feature>
<feature type="transmembrane region" description="Helical" evidence="5">
    <location>
        <begin position="73"/>
        <end position="93"/>
    </location>
</feature>
<gene>
    <name evidence="7" type="ORF">ACFQ14_07740</name>
</gene>
<dbReference type="InterPro" id="IPR050638">
    <property type="entry name" value="AA-Vitamin_Transporters"/>
</dbReference>
<accession>A0ABW3FFN7</accession>
<feature type="transmembrane region" description="Helical" evidence="5">
    <location>
        <begin position="160"/>
        <end position="183"/>
    </location>
</feature>
<evidence type="ECO:0000256" key="5">
    <source>
        <dbReference type="SAM" id="Phobius"/>
    </source>
</evidence>
<keyword evidence="2 5" id="KW-0812">Transmembrane</keyword>
<evidence type="ECO:0000259" key="6">
    <source>
        <dbReference type="Pfam" id="PF00892"/>
    </source>
</evidence>
<protein>
    <submittedName>
        <fullName evidence="7">DMT family transporter</fullName>
    </submittedName>
</protein>